<evidence type="ECO:0000256" key="6">
    <source>
        <dbReference type="ARBA" id="ARBA00022630"/>
    </source>
</evidence>
<sequence length="470" mass="50025">MFSYALRTPAAARTSYRCFSASARRLQDANVLCFLETKVTDKSDMVPAALNAITASKKIGGKVTGILVGKDEASMQPAIDKAKKGGLHAGAQEDFAEYRIARDETTYGPAISRQHLSGRRSPAYRQSPTLSSHSRRAQGMDPVLPVEPTQTQHWQSGLGPPRDGLVIAPFRQIPKRFEAAASTSRSPASPRDPSVSKQPFARVLGLDSILVRYAPALEHVLAEPTAPVLAELIKKGGYTHFAGPHSALGKNIFPRVAGLLEVQQISDVMSISAPDTFTRPVYAGNAISTVRSKDDIKLFTVRASTWEPAQEGDKEAPVDVKEAENVGPEQSQWISEEIVKSERPDLSSAPIVVSGGRGVKSKDAFDSTIIPLADALGAAIGASRAAVDSGYADNSLQVGQTGKVIAPELYIAVGISGAIQHLAGMKDSKTIVAINKDADAPIFQVADVGLVADLFEAVPELTKKIEAAKQ</sequence>
<accession>A0A9P6VYQ6</accession>
<dbReference type="SUPFAM" id="SSF52467">
    <property type="entry name" value="DHS-like NAD/FAD-binding domain"/>
    <property type="match status" value="1"/>
</dbReference>
<dbReference type="FunFam" id="3.40.50.1220:FF:000001">
    <property type="entry name" value="Electron transfer flavoprotein, alpha subunit"/>
    <property type="match status" value="1"/>
</dbReference>
<dbReference type="AlphaFoldDB" id="A0A9P6VYQ6"/>
<dbReference type="Pfam" id="PF01012">
    <property type="entry name" value="ETF"/>
    <property type="match status" value="1"/>
</dbReference>
<evidence type="ECO:0000259" key="13">
    <source>
        <dbReference type="SMART" id="SM00893"/>
    </source>
</evidence>
<organism evidence="14 15">
    <name type="scientific">Rhodotorula mucilaginosa</name>
    <name type="common">Yeast</name>
    <name type="synonym">Rhodotorula rubra</name>
    <dbReference type="NCBI Taxonomy" id="5537"/>
    <lineage>
        <taxon>Eukaryota</taxon>
        <taxon>Fungi</taxon>
        <taxon>Dikarya</taxon>
        <taxon>Basidiomycota</taxon>
        <taxon>Pucciniomycotina</taxon>
        <taxon>Microbotryomycetes</taxon>
        <taxon>Sporidiobolales</taxon>
        <taxon>Sporidiobolaceae</taxon>
        <taxon>Rhodotorula</taxon>
    </lineage>
</organism>
<dbReference type="GO" id="GO:0050660">
    <property type="term" value="F:flavin adenine dinucleotide binding"/>
    <property type="evidence" value="ECO:0007669"/>
    <property type="project" value="InterPro"/>
</dbReference>
<keyword evidence="8" id="KW-0809">Transit peptide</keyword>
<reference evidence="14 15" key="1">
    <citation type="submission" date="2020-11" db="EMBL/GenBank/DDBJ databases">
        <title>Kefir isolates.</title>
        <authorList>
            <person name="Marcisauskas S."/>
            <person name="Kim Y."/>
            <person name="Blasche S."/>
        </authorList>
    </citation>
    <scope>NUCLEOTIDE SEQUENCE [LARGE SCALE GENOMIC DNA]</scope>
    <source>
        <strain evidence="14 15">KR</strain>
    </source>
</reference>
<evidence type="ECO:0000256" key="4">
    <source>
        <dbReference type="ARBA" id="ARBA00020656"/>
    </source>
</evidence>
<dbReference type="GO" id="GO:0005759">
    <property type="term" value="C:mitochondrial matrix"/>
    <property type="evidence" value="ECO:0007669"/>
    <property type="project" value="UniProtKB-SubCell"/>
</dbReference>
<dbReference type="GO" id="GO:0033539">
    <property type="term" value="P:fatty acid beta-oxidation using acyl-CoA dehydrogenase"/>
    <property type="evidence" value="ECO:0007669"/>
    <property type="project" value="TreeGrafter"/>
</dbReference>
<evidence type="ECO:0000256" key="1">
    <source>
        <dbReference type="ARBA" id="ARBA00004305"/>
    </source>
</evidence>
<feature type="domain" description="Electron transfer flavoprotein alpha/beta-subunit N-terminal" evidence="13">
    <location>
        <begin position="37"/>
        <end position="342"/>
    </location>
</feature>
<comment type="subcellular location">
    <subcellularLocation>
        <location evidence="1">Mitochondrion matrix</location>
    </subcellularLocation>
</comment>
<dbReference type="InterPro" id="IPR001308">
    <property type="entry name" value="ETF_a/FixB"/>
</dbReference>
<dbReference type="InterPro" id="IPR014731">
    <property type="entry name" value="ETF_asu_C"/>
</dbReference>
<protein>
    <recommendedName>
        <fullName evidence="4">Probable electron transfer flavoprotein subunit alpha, mitochondrial</fullName>
    </recommendedName>
</protein>
<dbReference type="InterPro" id="IPR014729">
    <property type="entry name" value="Rossmann-like_a/b/a_fold"/>
</dbReference>
<dbReference type="Pfam" id="PF00766">
    <property type="entry name" value="ETF_alpha"/>
    <property type="match status" value="1"/>
</dbReference>
<dbReference type="SMART" id="SM00893">
    <property type="entry name" value="ETF"/>
    <property type="match status" value="1"/>
</dbReference>
<evidence type="ECO:0000313" key="15">
    <source>
        <dbReference type="Proteomes" id="UP000777482"/>
    </source>
</evidence>
<comment type="similarity">
    <text evidence="2">Belongs to the ETF alpha-subunit/FixB family.</text>
</comment>
<keyword evidence="5" id="KW-0813">Transport</keyword>
<comment type="function">
    <text evidence="11">The electron transfer flavoprotein serves as a specific electron acceptor for several dehydrogenases, including five acyl-CoA dehydrogenases, glutaryl-CoA and sarcosine dehydrogenase. It transfers the electrons to the main mitochondrial respiratory chain via ETF-ubiquinone oxidoreductase (ETF dehydrogenase).</text>
</comment>
<dbReference type="InterPro" id="IPR018206">
    <property type="entry name" value="ETF_asu_C_CS"/>
</dbReference>
<evidence type="ECO:0000256" key="2">
    <source>
        <dbReference type="ARBA" id="ARBA00005817"/>
    </source>
</evidence>
<dbReference type="InterPro" id="IPR029035">
    <property type="entry name" value="DHS-like_NAD/FAD-binding_dom"/>
</dbReference>
<proteinExistence type="inferred from homology"/>
<gene>
    <name evidence="14" type="primary">ETF1</name>
    <name evidence="14" type="ORF">C6P46_005524</name>
</gene>
<evidence type="ECO:0000313" key="14">
    <source>
        <dbReference type="EMBL" id="KAG0658904.1"/>
    </source>
</evidence>
<dbReference type="InterPro" id="IPR014730">
    <property type="entry name" value="ETF_a/b_N"/>
</dbReference>
<evidence type="ECO:0000256" key="8">
    <source>
        <dbReference type="ARBA" id="ARBA00022946"/>
    </source>
</evidence>
<evidence type="ECO:0000256" key="3">
    <source>
        <dbReference type="ARBA" id="ARBA00011355"/>
    </source>
</evidence>
<feature type="region of interest" description="Disordered" evidence="12">
    <location>
        <begin position="109"/>
        <end position="141"/>
    </location>
</feature>
<evidence type="ECO:0000256" key="12">
    <source>
        <dbReference type="SAM" id="MobiDB-lite"/>
    </source>
</evidence>
<keyword evidence="10" id="KW-0496">Mitochondrion</keyword>
<dbReference type="PANTHER" id="PTHR43153:SF1">
    <property type="entry name" value="ELECTRON TRANSFER FLAVOPROTEIN SUBUNIT ALPHA, MITOCHONDRIAL"/>
    <property type="match status" value="1"/>
</dbReference>
<evidence type="ECO:0000256" key="11">
    <source>
        <dbReference type="ARBA" id="ARBA00025416"/>
    </source>
</evidence>
<dbReference type="Proteomes" id="UP000777482">
    <property type="component" value="Unassembled WGS sequence"/>
</dbReference>
<comment type="subunit">
    <text evidence="3">Heterodimer of an alpha and a beta subunit.</text>
</comment>
<keyword evidence="7" id="KW-0274">FAD</keyword>
<dbReference type="Gene3D" id="3.40.50.1220">
    <property type="entry name" value="TPP-binding domain"/>
    <property type="match status" value="1"/>
</dbReference>
<dbReference type="EMBL" id="PUHQ01000060">
    <property type="protein sequence ID" value="KAG0658904.1"/>
    <property type="molecule type" value="Genomic_DNA"/>
</dbReference>
<evidence type="ECO:0000256" key="10">
    <source>
        <dbReference type="ARBA" id="ARBA00023128"/>
    </source>
</evidence>
<dbReference type="InterPro" id="IPR033947">
    <property type="entry name" value="ETF_alpha_N"/>
</dbReference>
<dbReference type="PROSITE" id="PS00696">
    <property type="entry name" value="ETF_ALPHA"/>
    <property type="match status" value="1"/>
</dbReference>
<dbReference type="OrthoDB" id="1715808at2759"/>
<keyword evidence="9" id="KW-0249">Electron transport</keyword>
<name>A0A9P6VYQ6_RHOMI</name>
<dbReference type="Gene3D" id="3.40.50.620">
    <property type="entry name" value="HUPs"/>
    <property type="match status" value="1"/>
</dbReference>
<dbReference type="CDD" id="cd01715">
    <property type="entry name" value="ETF_alpha"/>
    <property type="match status" value="1"/>
</dbReference>
<evidence type="ECO:0000256" key="5">
    <source>
        <dbReference type="ARBA" id="ARBA00022448"/>
    </source>
</evidence>
<keyword evidence="6" id="KW-0285">Flavoprotein</keyword>
<keyword evidence="15" id="KW-1185">Reference proteome</keyword>
<dbReference type="PANTHER" id="PTHR43153">
    <property type="entry name" value="ELECTRON TRANSFER FLAVOPROTEIN ALPHA"/>
    <property type="match status" value="1"/>
</dbReference>
<evidence type="ECO:0000256" key="9">
    <source>
        <dbReference type="ARBA" id="ARBA00022982"/>
    </source>
</evidence>
<dbReference type="GO" id="GO:0009055">
    <property type="term" value="F:electron transfer activity"/>
    <property type="evidence" value="ECO:0007669"/>
    <property type="project" value="InterPro"/>
</dbReference>
<comment type="caution">
    <text evidence="14">The sequence shown here is derived from an EMBL/GenBank/DDBJ whole genome shotgun (WGS) entry which is preliminary data.</text>
</comment>
<dbReference type="SUPFAM" id="SSF52402">
    <property type="entry name" value="Adenine nucleotide alpha hydrolases-like"/>
    <property type="match status" value="1"/>
</dbReference>
<evidence type="ECO:0000256" key="7">
    <source>
        <dbReference type="ARBA" id="ARBA00022827"/>
    </source>
</evidence>